<keyword evidence="2" id="KW-1185">Reference proteome</keyword>
<name>A0ABR7Y4C7_9SPHI</name>
<organism evidence="1 2">
    <name type="scientific">Sphingobacterium arenae</name>
    <dbReference type="NCBI Taxonomy" id="1280598"/>
    <lineage>
        <taxon>Bacteria</taxon>
        <taxon>Pseudomonadati</taxon>
        <taxon>Bacteroidota</taxon>
        <taxon>Sphingobacteriia</taxon>
        <taxon>Sphingobacteriales</taxon>
        <taxon>Sphingobacteriaceae</taxon>
        <taxon>Sphingobacterium</taxon>
    </lineage>
</organism>
<sequence>MELKLGLLIVFLGTALSTGFHVMERYRSSFKFDGIDQFEINFLVQASRV</sequence>
<protein>
    <submittedName>
        <fullName evidence="1">Uncharacterized protein</fullName>
    </submittedName>
</protein>
<accession>A0ABR7Y4C7</accession>
<reference evidence="1 2" key="1">
    <citation type="submission" date="2020-08" db="EMBL/GenBank/DDBJ databases">
        <title>Sphingobacterium sp. DN00404 isolated from aquaculture water.</title>
        <authorList>
            <person name="Zhang M."/>
        </authorList>
    </citation>
    <scope>NUCLEOTIDE SEQUENCE [LARGE SCALE GENOMIC DNA]</scope>
    <source>
        <strain evidence="1 2">KCTC 32294</strain>
    </source>
</reference>
<dbReference type="Proteomes" id="UP000606494">
    <property type="component" value="Unassembled WGS sequence"/>
</dbReference>
<dbReference type="RefSeq" id="WP_190309261.1">
    <property type="nucleotide sequence ID" value="NZ_JACNYK010000002.1"/>
</dbReference>
<proteinExistence type="predicted"/>
<comment type="caution">
    <text evidence="1">The sequence shown here is derived from an EMBL/GenBank/DDBJ whole genome shotgun (WGS) entry which is preliminary data.</text>
</comment>
<gene>
    <name evidence="1" type="ORF">H8B17_11295</name>
</gene>
<dbReference type="EMBL" id="JACNYK010000002">
    <property type="protein sequence ID" value="MBD1426168.1"/>
    <property type="molecule type" value="Genomic_DNA"/>
</dbReference>
<evidence type="ECO:0000313" key="1">
    <source>
        <dbReference type="EMBL" id="MBD1426168.1"/>
    </source>
</evidence>
<evidence type="ECO:0000313" key="2">
    <source>
        <dbReference type="Proteomes" id="UP000606494"/>
    </source>
</evidence>